<keyword evidence="2" id="KW-1185">Reference proteome</keyword>
<dbReference type="EMBL" id="JAGSPK010000001">
    <property type="protein sequence ID" value="MBR7791324.1"/>
    <property type="molecule type" value="Genomic_DNA"/>
</dbReference>
<sequence length="84" mass="9199">MALRICISCCADNSAQITALKRSFWQKSGSMFQKHLILGIKQGHFKILPPVYLALLQAKFEVNDAIGTAHAISAMRFAAGQAYS</sequence>
<proteinExistence type="predicted"/>
<accession>A0ABS5GXY9</accession>
<organism evidence="1 2">
    <name type="scientific">Undibacterium rivi</name>
    <dbReference type="NCBI Taxonomy" id="2828729"/>
    <lineage>
        <taxon>Bacteria</taxon>
        <taxon>Pseudomonadati</taxon>
        <taxon>Pseudomonadota</taxon>
        <taxon>Betaproteobacteria</taxon>
        <taxon>Burkholderiales</taxon>
        <taxon>Oxalobacteraceae</taxon>
        <taxon>Undibacterium</taxon>
    </lineage>
</organism>
<evidence type="ECO:0000313" key="1">
    <source>
        <dbReference type="EMBL" id="MBR7791324.1"/>
    </source>
</evidence>
<name>A0ABS5GXY9_9BURK</name>
<protein>
    <submittedName>
        <fullName evidence="1">Uncharacterized protein</fullName>
    </submittedName>
</protein>
<dbReference type="Proteomes" id="UP000682982">
    <property type="component" value="Unassembled WGS sequence"/>
</dbReference>
<comment type="caution">
    <text evidence="1">The sequence shown here is derived from an EMBL/GenBank/DDBJ whole genome shotgun (WGS) entry which is preliminary data.</text>
</comment>
<dbReference type="RefSeq" id="WP_212677520.1">
    <property type="nucleotide sequence ID" value="NZ_JAGSPK010000001.1"/>
</dbReference>
<evidence type="ECO:0000313" key="2">
    <source>
        <dbReference type="Proteomes" id="UP000682982"/>
    </source>
</evidence>
<reference evidence="1 2" key="1">
    <citation type="submission" date="2021-04" db="EMBL/GenBank/DDBJ databases">
        <title>novel species isolated from subtropical streams in China.</title>
        <authorList>
            <person name="Lu H."/>
        </authorList>
    </citation>
    <scope>NUCLEOTIDE SEQUENCE [LARGE SCALE GENOMIC DNA]</scope>
    <source>
        <strain evidence="1 2">FT147W</strain>
    </source>
</reference>
<gene>
    <name evidence="1" type="ORF">KDM87_01840</name>
</gene>